<dbReference type="AlphaFoldDB" id="A0A915EFW5"/>
<sequence>MLFCGKIGHVIRDCRKKKFQNQRTNYTLTNHFQQNKNQQRVKEISALVEINPQASYAQLHQLIKFGFGNVPVDHLEWNLAQSISSILLLCCLIGVSSAVHTPPLICLPEAPTSFWRLPVQYKTSVTICRCIDTYIHRSRSIFGGHWEHTEVKQKEVASSTCQRMKSLNHSPAVFTRFGLDHIHTPSGTCTECRYQEGTCRCEQGTLLWTPDVTQQCPYIRINAWIGTFSSGIWLKESKDFALSFTNSTKRISCQQEMLLADQGFAVPLLEYQLTLQQTRNRRSAQEGTKEKVGLIYSNQLASQLTALSVSQFQSTQKMFATTVQHVCASMQTIAESTMTLAIANPTLLARYMLNNTKISARMVSENMLEVRPCLPIRINDFHFKTQEKCFDRLPVNFVLNGRIHSGFIDPVTMIIKPDAKEKPCATHRIILLPEEQNRMKQYDQQTGEMRYIEAEEIHQLTRFGNIDFPEAPNSPTIFHNSVLANLTELYSPEHFAETIEAATINQEIFRLASTGEVWIMIAHIKPSNWLEILSERDFFHFYMEGLLQ</sequence>
<accession>A0A915EFW5</accession>
<dbReference type="WBParaSite" id="jg4899">
    <property type="protein sequence ID" value="jg4899"/>
    <property type="gene ID" value="jg4899"/>
</dbReference>
<protein>
    <submittedName>
        <fullName evidence="2">CCHC-type domain-containing protein</fullName>
    </submittedName>
</protein>
<evidence type="ECO:0000313" key="2">
    <source>
        <dbReference type="WBParaSite" id="jg4899"/>
    </source>
</evidence>
<name>A0A915EFW5_9BILA</name>
<dbReference type="Proteomes" id="UP000887574">
    <property type="component" value="Unplaced"/>
</dbReference>
<evidence type="ECO:0000313" key="1">
    <source>
        <dbReference type="Proteomes" id="UP000887574"/>
    </source>
</evidence>
<reference evidence="2" key="1">
    <citation type="submission" date="2022-11" db="UniProtKB">
        <authorList>
            <consortium name="WormBaseParasite"/>
        </authorList>
    </citation>
    <scope>IDENTIFICATION</scope>
</reference>
<keyword evidence="1" id="KW-1185">Reference proteome</keyword>
<proteinExistence type="predicted"/>
<organism evidence="1 2">
    <name type="scientific">Ditylenchus dipsaci</name>
    <dbReference type="NCBI Taxonomy" id="166011"/>
    <lineage>
        <taxon>Eukaryota</taxon>
        <taxon>Metazoa</taxon>
        <taxon>Ecdysozoa</taxon>
        <taxon>Nematoda</taxon>
        <taxon>Chromadorea</taxon>
        <taxon>Rhabditida</taxon>
        <taxon>Tylenchina</taxon>
        <taxon>Tylenchomorpha</taxon>
        <taxon>Sphaerularioidea</taxon>
        <taxon>Anguinidae</taxon>
        <taxon>Anguininae</taxon>
        <taxon>Ditylenchus</taxon>
    </lineage>
</organism>